<dbReference type="InterPro" id="IPR010445">
    <property type="entry name" value="LapA_dom"/>
</dbReference>
<reference evidence="7 8" key="2">
    <citation type="journal article" date="2012" name="Int. J. Syst. Evol. Microbiol.">
        <title>Magnetococcus marinus gen. nov., sp. nov., a marine, magnetotactic bacterium that represents a novel lineage (Magnetococcaceae fam. nov.; Magnetococcales ord. nov.) at the base of the Alphaproteobacteria.</title>
        <authorList>
            <person name="Bazylinski D.A."/>
            <person name="Williams T.J."/>
            <person name="Lefevre C.T."/>
            <person name="Berg R.J."/>
            <person name="Zhang C.L."/>
            <person name="Bowser S.S."/>
            <person name="Dean A.J."/>
            <person name="Beveridge T.J."/>
        </authorList>
    </citation>
    <scope>NUCLEOTIDE SEQUENCE [LARGE SCALE GENOMIC DNA]</scope>
    <source>
        <strain evidence="8">ATCC BAA-1437 / JCM 17883 / MC-1</strain>
    </source>
</reference>
<evidence type="ECO:0000256" key="3">
    <source>
        <dbReference type="ARBA" id="ARBA00022989"/>
    </source>
</evidence>
<name>A0L9W5_MAGMM</name>
<feature type="domain" description="Lipopolysaccharide assembly protein A" evidence="6">
    <location>
        <begin position="20"/>
        <end position="66"/>
    </location>
</feature>
<evidence type="ECO:0000256" key="5">
    <source>
        <dbReference type="SAM" id="Phobius"/>
    </source>
</evidence>
<evidence type="ECO:0000256" key="1">
    <source>
        <dbReference type="ARBA" id="ARBA00022475"/>
    </source>
</evidence>
<accession>A0L9W5</accession>
<keyword evidence="4 5" id="KW-0472">Membrane</keyword>
<evidence type="ECO:0000313" key="8">
    <source>
        <dbReference type="Proteomes" id="UP000002586"/>
    </source>
</evidence>
<evidence type="ECO:0000256" key="4">
    <source>
        <dbReference type="ARBA" id="ARBA00023136"/>
    </source>
</evidence>
<feature type="transmembrane region" description="Helical" evidence="5">
    <location>
        <begin position="38"/>
        <end position="60"/>
    </location>
</feature>
<evidence type="ECO:0000256" key="2">
    <source>
        <dbReference type="ARBA" id="ARBA00022692"/>
    </source>
</evidence>
<dbReference type="Proteomes" id="UP000002586">
    <property type="component" value="Chromosome"/>
</dbReference>
<dbReference type="STRING" id="156889.Mmc1_2257"/>
<gene>
    <name evidence="7" type="ordered locus">Mmc1_2257</name>
</gene>
<reference evidence="8" key="1">
    <citation type="journal article" date="2009" name="Appl. Environ. Microbiol.">
        <title>Complete genome sequence of the chemolithoautotrophic marine magnetotactic coccus strain MC-1.</title>
        <authorList>
            <person name="Schubbe S."/>
            <person name="Williams T.J."/>
            <person name="Xie G."/>
            <person name="Kiss H.E."/>
            <person name="Brettin T.S."/>
            <person name="Martinez D."/>
            <person name="Ross C.A."/>
            <person name="Schuler D."/>
            <person name="Cox B.L."/>
            <person name="Nealson K.H."/>
            <person name="Bazylinski D.A."/>
        </authorList>
    </citation>
    <scope>NUCLEOTIDE SEQUENCE [LARGE SCALE GENOMIC DNA]</scope>
    <source>
        <strain evidence="8">ATCC BAA-1437 / JCM 17883 / MC-1</strain>
    </source>
</reference>
<keyword evidence="3 5" id="KW-1133">Transmembrane helix</keyword>
<protein>
    <recommendedName>
        <fullName evidence="6">Lipopolysaccharide assembly protein A domain-containing protein</fullName>
    </recommendedName>
</protein>
<dbReference type="HOGENOM" id="CLU_2700369_0_0_5"/>
<keyword evidence="1" id="KW-1003">Cell membrane</keyword>
<dbReference type="KEGG" id="mgm:Mmc1_2257"/>
<keyword evidence="8" id="KW-1185">Reference proteome</keyword>
<sequence precursor="true">MFRLLLSLILTFFLLIFSSQNMHDVEVRFVFGEPVEMPLILALAGAFIGGFGIATFSFLVQSAASRKKDVDEF</sequence>
<proteinExistence type="predicted"/>
<keyword evidence="2 5" id="KW-0812">Transmembrane</keyword>
<organism evidence="7 8">
    <name type="scientific">Magnetococcus marinus (strain ATCC BAA-1437 / JCM 17883 / MC-1)</name>
    <dbReference type="NCBI Taxonomy" id="156889"/>
    <lineage>
        <taxon>Bacteria</taxon>
        <taxon>Pseudomonadati</taxon>
        <taxon>Pseudomonadota</taxon>
        <taxon>Magnetococcia</taxon>
        <taxon>Magnetococcales</taxon>
        <taxon>Magnetococcaceae</taxon>
        <taxon>Magnetococcus</taxon>
    </lineage>
</organism>
<dbReference type="EMBL" id="CP000471">
    <property type="protein sequence ID" value="ABK44758.1"/>
    <property type="molecule type" value="Genomic_DNA"/>
</dbReference>
<dbReference type="eggNOG" id="COG5416">
    <property type="taxonomic scope" value="Bacteria"/>
</dbReference>
<dbReference type="Pfam" id="PF06305">
    <property type="entry name" value="LapA_dom"/>
    <property type="match status" value="1"/>
</dbReference>
<dbReference type="GO" id="GO:0005886">
    <property type="term" value="C:plasma membrane"/>
    <property type="evidence" value="ECO:0007669"/>
    <property type="project" value="InterPro"/>
</dbReference>
<evidence type="ECO:0000313" key="7">
    <source>
        <dbReference type="EMBL" id="ABK44758.1"/>
    </source>
</evidence>
<dbReference type="AlphaFoldDB" id="A0L9W5"/>
<evidence type="ECO:0000259" key="6">
    <source>
        <dbReference type="Pfam" id="PF06305"/>
    </source>
</evidence>